<dbReference type="InterPro" id="IPR000212">
    <property type="entry name" value="DNA_helicase_UvrD/REP"/>
</dbReference>
<keyword evidence="8 11" id="KW-0413">Isomerase</keyword>
<comment type="subunit">
    <text evidence="11">Homodimer.</text>
</comment>
<organism evidence="15 16">
    <name type="scientific">Microbulbifer aestuariivivens</name>
    <dbReference type="NCBI Taxonomy" id="1908308"/>
    <lineage>
        <taxon>Bacteria</taxon>
        <taxon>Pseudomonadati</taxon>
        <taxon>Pseudomonadota</taxon>
        <taxon>Gammaproteobacteria</taxon>
        <taxon>Cellvibrionales</taxon>
        <taxon>Microbulbiferaceae</taxon>
        <taxon>Microbulbifer</taxon>
    </lineage>
</organism>
<dbReference type="Gene3D" id="1.10.10.160">
    <property type="match status" value="1"/>
</dbReference>
<accession>A0ABP9WMC0</accession>
<dbReference type="CDD" id="cd18807">
    <property type="entry name" value="SF1_C_UvrD"/>
    <property type="match status" value="1"/>
</dbReference>
<evidence type="ECO:0000256" key="1">
    <source>
        <dbReference type="ARBA" id="ARBA00009922"/>
    </source>
</evidence>
<keyword evidence="4 11" id="KW-0378">Hydrolase</keyword>
<reference evidence="15 16" key="1">
    <citation type="submission" date="2024-02" db="EMBL/GenBank/DDBJ databases">
        <title>Microbulbifer aestuariivivens NBRC 112533.</title>
        <authorList>
            <person name="Ichikawa N."/>
            <person name="Katano-Makiyama Y."/>
            <person name="Hidaka K."/>
        </authorList>
    </citation>
    <scope>NUCLEOTIDE SEQUENCE [LARGE SCALE GENOMIC DNA]</scope>
    <source>
        <strain evidence="15 16">NBRC 112533</strain>
    </source>
</reference>
<evidence type="ECO:0000259" key="13">
    <source>
        <dbReference type="PROSITE" id="PS51198"/>
    </source>
</evidence>
<comment type="catalytic activity">
    <reaction evidence="10 11">
        <text>ATP + H2O = ADP + phosphate + H(+)</text>
        <dbReference type="Rhea" id="RHEA:13065"/>
        <dbReference type="ChEBI" id="CHEBI:15377"/>
        <dbReference type="ChEBI" id="CHEBI:15378"/>
        <dbReference type="ChEBI" id="CHEBI:30616"/>
        <dbReference type="ChEBI" id="CHEBI:43474"/>
        <dbReference type="ChEBI" id="CHEBI:456216"/>
        <dbReference type="EC" id="5.6.2.4"/>
    </reaction>
</comment>
<dbReference type="PANTHER" id="PTHR11070:SF64">
    <property type="entry name" value="ATP-DEPENDENT DNA HELICASE REP"/>
    <property type="match status" value="1"/>
</dbReference>
<dbReference type="GO" id="GO:0004386">
    <property type="term" value="F:helicase activity"/>
    <property type="evidence" value="ECO:0007669"/>
    <property type="project" value="UniProtKB-KW"/>
</dbReference>
<evidence type="ECO:0000256" key="9">
    <source>
        <dbReference type="ARBA" id="ARBA00034617"/>
    </source>
</evidence>
<feature type="domain" description="UvrD-like helicase ATP-binding" evidence="13">
    <location>
        <begin position="13"/>
        <end position="298"/>
    </location>
</feature>
<evidence type="ECO:0000313" key="16">
    <source>
        <dbReference type="Proteomes" id="UP001408594"/>
    </source>
</evidence>
<dbReference type="EMBL" id="BAABRT010000005">
    <property type="protein sequence ID" value="GAA5524264.1"/>
    <property type="molecule type" value="Genomic_DNA"/>
</dbReference>
<feature type="domain" description="UvrD-like helicase C-terminal" evidence="14">
    <location>
        <begin position="299"/>
        <end position="583"/>
    </location>
</feature>
<dbReference type="Gene3D" id="1.10.486.10">
    <property type="entry name" value="PCRA, domain 4"/>
    <property type="match status" value="1"/>
</dbReference>
<comment type="caution">
    <text evidence="15">The sequence shown here is derived from an EMBL/GenBank/DDBJ whole genome shotgun (WGS) entry which is preliminary data.</text>
</comment>
<keyword evidence="7 11" id="KW-0238">DNA-binding</keyword>
<name>A0ABP9WMC0_9GAMM</name>
<dbReference type="Proteomes" id="UP001408594">
    <property type="component" value="Unassembled WGS sequence"/>
</dbReference>
<dbReference type="SUPFAM" id="SSF52540">
    <property type="entry name" value="P-loop containing nucleoside triphosphate hydrolases"/>
    <property type="match status" value="1"/>
</dbReference>
<dbReference type="EC" id="5.6.2.4" evidence="11"/>
<dbReference type="InterPro" id="IPR014016">
    <property type="entry name" value="UvrD-like_ATP-bd"/>
</dbReference>
<dbReference type="Pfam" id="PF00580">
    <property type="entry name" value="UvrD-helicase"/>
    <property type="match status" value="1"/>
</dbReference>
<proteinExistence type="inferred from homology"/>
<dbReference type="Gene3D" id="3.40.50.300">
    <property type="entry name" value="P-loop containing nucleotide triphosphate hydrolases"/>
    <property type="match status" value="2"/>
</dbReference>
<dbReference type="CDD" id="cd17932">
    <property type="entry name" value="DEXQc_UvrD"/>
    <property type="match status" value="1"/>
</dbReference>
<protein>
    <recommendedName>
        <fullName evidence="11">ATP-dependent DNA helicase Rep</fullName>
        <ecNumber evidence="11">5.6.2.4</ecNumber>
    </recommendedName>
    <alternativeName>
        <fullName evidence="11">DNA 3'-5' helicase Rep</fullName>
    </alternativeName>
</protein>
<comment type="catalytic activity">
    <reaction evidence="9 11">
        <text>Couples ATP hydrolysis with the unwinding of duplex DNA by translocating in the 3'-5' direction.</text>
        <dbReference type="EC" id="5.6.2.4"/>
    </reaction>
</comment>
<dbReference type="NCBIfam" id="TIGR01074">
    <property type="entry name" value="rep"/>
    <property type="match status" value="1"/>
</dbReference>
<sequence>MPDLDADQISTMTKLNPRQAEAVKYIDGPCLVLAGAGSGKTSVITRKIAYLIEECGYAARNIAALTFTNKAAREMKERVSKLLSGADGRRSKAAHGLTVSTFHNLGLNILRKEHRAAGFKPGFSIFDAEDARALIKELMLRDGDLDTDLLDRVQHQISNWKNDMLTPRQALEQAQSAGEQAIAIAYARYCDALKAYNAVDFDDLILLPVQLFESDPELLQRWRKKIRYLLVDEYQDTNNSQYLLVKLLVGGRGGLTVVGDDDQSIYAWRGARPENMSALKTDFPSLRLIKLEQNYRSTSRILKVANHLIAHNPHEFDKALWSDRGLGEEIRVIKVANETEEAERVANEIFLQKSRRGAKFMDFAVLYRGNHQARLIEMKLQEHQIPYQMSGGTSFFARAEIKDVMAYLRLLVNPDDDNAFLRIINTPRRQIGTSTLEALGNYAKGREVSMFNACSEVGFREHINEQGYERLNRFVLWMEGVQRNCRDNSPDAALREMLDDIDYAGWLSQNASSEKVAEKRMENVYWLLESLNKTMEGTDDELEQDVRLEQAISKLILRDMLDRQEEEEVTDKVSLMTLHAAKGLEFPHVFMIGMEENLLPHRNSIEDDNIEEERRLTYVGITRAQRTLTMTLAGKRKQFGENQDTTPSRFIDELPEEDIVLEGFGQATPEQNQARGEETLGSLLSMFD</sequence>
<dbReference type="InterPro" id="IPR027417">
    <property type="entry name" value="P-loop_NTPase"/>
</dbReference>
<keyword evidence="2 11" id="KW-0235">DNA replication</keyword>
<evidence type="ECO:0000256" key="10">
    <source>
        <dbReference type="ARBA" id="ARBA00048988"/>
    </source>
</evidence>
<evidence type="ECO:0000256" key="2">
    <source>
        <dbReference type="ARBA" id="ARBA00022705"/>
    </source>
</evidence>
<evidence type="ECO:0000256" key="5">
    <source>
        <dbReference type="ARBA" id="ARBA00022806"/>
    </source>
</evidence>
<gene>
    <name evidence="11 15" type="primary">rep</name>
    <name evidence="15" type="ORF">Maes01_00819</name>
</gene>
<dbReference type="PROSITE" id="PS51198">
    <property type="entry name" value="UVRD_HELICASE_ATP_BIND"/>
    <property type="match status" value="1"/>
</dbReference>
<dbReference type="InterPro" id="IPR014017">
    <property type="entry name" value="DNA_helicase_UvrD-like_C"/>
</dbReference>
<evidence type="ECO:0000256" key="11">
    <source>
        <dbReference type="HAMAP-Rule" id="MF_01920"/>
    </source>
</evidence>
<comment type="function">
    <text evidence="11">Rep helicase is a single-stranded DNA-dependent ATPase involved in DNA replication; it can initiate unwinding at a nick in the DNA. It binds to the single-stranded DNA and acts in a progressive fashion along the DNA in the 3' to 5' direction.</text>
</comment>
<dbReference type="Pfam" id="PF13361">
    <property type="entry name" value="UvrD_C"/>
    <property type="match status" value="1"/>
</dbReference>
<keyword evidence="5 11" id="KW-0347">Helicase</keyword>
<feature type="binding site" evidence="11">
    <location>
        <position position="296"/>
    </location>
    <ligand>
        <name>ATP</name>
        <dbReference type="ChEBI" id="CHEBI:30616"/>
    </ligand>
</feature>
<evidence type="ECO:0000256" key="8">
    <source>
        <dbReference type="ARBA" id="ARBA00023235"/>
    </source>
</evidence>
<dbReference type="InterPro" id="IPR013986">
    <property type="entry name" value="DExx_box_DNA_helicase_dom_sf"/>
</dbReference>
<evidence type="ECO:0000256" key="7">
    <source>
        <dbReference type="ARBA" id="ARBA00023125"/>
    </source>
</evidence>
<dbReference type="PANTHER" id="PTHR11070">
    <property type="entry name" value="UVRD / RECB / PCRA DNA HELICASE FAMILY MEMBER"/>
    <property type="match status" value="1"/>
</dbReference>
<evidence type="ECO:0000256" key="4">
    <source>
        <dbReference type="ARBA" id="ARBA00022801"/>
    </source>
</evidence>
<evidence type="ECO:0000313" key="15">
    <source>
        <dbReference type="EMBL" id="GAA5524264.1"/>
    </source>
</evidence>
<comment type="similarity">
    <text evidence="1 11">Belongs to the helicase family. UvrD subfamily.</text>
</comment>
<keyword evidence="3 11" id="KW-0547">Nucleotide-binding</keyword>
<evidence type="ECO:0000256" key="12">
    <source>
        <dbReference type="PROSITE-ProRule" id="PRU00560"/>
    </source>
</evidence>
<evidence type="ECO:0000256" key="3">
    <source>
        <dbReference type="ARBA" id="ARBA00022741"/>
    </source>
</evidence>
<keyword evidence="6 11" id="KW-0067">ATP-binding</keyword>
<keyword evidence="16" id="KW-1185">Reference proteome</keyword>
<dbReference type="InterPro" id="IPR005752">
    <property type="entry name" value="Helicase_Rep"/>
</dbReference>
<dbReference type="HAMAP" id="MF_01920">
    <property type="entry name" value="Helicase_Rep"/>
    <property type="match status" value="1"/>
</dbReference>
<feature type="binding site" evidence="12">
    <location>
        <begin position="34"/>
        <end position="41"/>
    </location>
    <ligand>
        <name>ATP</name>
        <dbReference type="ChEBI" id="CHEBI:30616"/>
    </ligand>
</feature>
<dbReference type="PROSITE" id="PS51217">
    <property type="entry name" value="UVRD_HELICASE_CTER"/>
    <property type="match status" value="1"/>
</dbReference>
<evidence type="ECO:0000259" key="14">
    <source>
        <dbReference type="PROSITE" id="PS51217"/>
    </source>
</evidence>
<evidence type="ECO:0000256" key="6">
    <source>
        <dbReference type="ARBA" id="ARBA00022840"/>
    </source>
</evidence>